<sequence length="707" mass="78570">MQAKAKWGWVIAGAGSLWAGVLLVLGLLVPWLGAQPLPGQVLLWGGLWAVGTAAASLAWRHGVERPQRQLARLTEQVRVACTMELAPPLQGRGPLAQALAQQVQTLVAQRDRLRQDMAQQVQQASVRVQQEKDRLAALIAELQQSVLVCNLDGRILLYNHRARTELGAAHQGPVVGMGRSVYALLDRGLMQHALHTIGQRLARGTGRAVAQFVTYTPSGQWLRVQMTPVLTQQNEQNRALSGFVLLLDDVTQSFAQEHERDSVLHSLTEGNRASLAAMRNAVQQLRQQAGDGPLPEQLLHLVQEEMGRMGERIDALAARSAQALQARWPLQEMLGQEFLAAAQHHLAERLPCPLVIAPAPDELWLRLDSYSLLQVLQYLGQRLVDEFAVRSLELRLQPASDDAQAPRAHLDLVWTGHAMSTETVMSWEMDPMAVGSGHSTWSVREVVARHRGQMWFERERVRHTAFFRFALPLEPVPSAPEETAAIESRPEFYDFDLFQHEESDSAWEQRPLASLRYTVFDTETTGLNPSGGDQILQIGAVRIVNGKLLAHENFDQLVHPGRSIPKAGIPIHGITPEMVADQPRIEAVLPVFQRFAEDSVLVAHNAAFDMKFLQLLEPRTGIAFRQPVLDTLLLSAVVHPHQESHRLEALAERFGIPVLGRHTALGDAMVTAEVWLHLLGQLQAMGIHTLGQAREAAQKTYFARLKY</sequence>
<dbReference type="EMBL" id="JAFNME010000002">
    <property type="protein sequence ID" value="MBO1248548.1"/>
    <property type="molecule type" value="Genomic_DNA"/>
</dbReference>
<keyword evidence="9" id="KW-1185">Reference proteome</keyword>
<accession>A0A939GXE6</accession>
<evidence type="ECO:0000256" key="2">
    <source>
        <dbReference type="ARBA" id="ARBA00025483"/>
    </source>
</evidence>
<dbReference type="CDD" id="cd06127">
    <property type="entry name" value="DEDDh"/>
    <property type="match status" value="1"/>
</dbReference>
<proteinExistence type="predicted"/>
<dbReference type="Proteomes" id="UP000664731">
    <property type="component" value="Unassembled WGS sequence"/>
</dbReference>
<dbReference type="InterPro" id="IPR013520">
    <property type="entry name" value="Ribonucl_H"/>
</dbReference>
<organism evidence="8 9">
    <name type="scientific">Comamonas denitrificans</name>
    <dbReference type="NCBI Taxonomy" id="117506"/>
    <lineage>
        <taxon>Bacteria</taxon>
        <taxon>Pseudomonadati</taxon>
        <taxon>Pseudomonadota</taxon>
        <taxon>Betaproteobacteria</taxon>
        <taxon>Burkholderiales</taxon>
        <taxon>Comamonadaceae</taxon>
        <taxon>Comamonas</taxon>
    </lineage>
</organism>
<name>A0A939GXE6_9BURK</name>
<evidence type="ECO:0000256" key="4">
    <source>
        <dbReference type="ARBA" id="ARBA00049244"/>
    </source>
</evidence>
<dbReference type="Pfam" id="PF00929">
    <property type="entry name" value="RNase_T"/>
    <property type="match status" value="1"/>
</dbReference>
<keyword evidence="6" id="KW-0472">Membrane</keyword>
<dbReference type="Gene3D" id="3.30.420.10">
    <property type="entry name" value="Ribonuclease H-like superfamily/Ribonuclease H"/>
    <property type="match status" value="1"/>
</dbReference>
<dbReference type="GO" id="GO:0003887">
    <property type="term" value="F:DNA-directed DNA polymerase activity"/>
    <property type="evidence" value="ECO:0007669"/>
    <property type="project" value="UniProtKB-EC"/>
</dbReference>
<dbReference type="SMART" id="SM00479">
    <property type="entry name" value="EXOIII"/>
    <property type="match status" value="1"/>
</dbReference>
<keyword evidence="6" id="KW-0812">Transmembrane</keyword>
<keyword evidence="6" id="KW-1133">Transmembrane helix</keyword>
<dbReference type="PANTHER" id="PTHR30231">
    <property type="entry name" value="DNA POLYMERASE III SUBUNIT EPSILON"/>
    <property type="match status" value="1"/>
</dbReference>
<comment type="caution">
    <text evidence="8">The sequence shown here is derived from an EMBL/GenBank/DDBJ whole genome shotgun (WGS) entry which is preliminary data.</text>
</comment>
<feature type="transmembrane region" description="Helical" evidence="6">
    <location>
        <begin position="7"/>
        <end position="29"/>
    </location>
</feature>
<keyword evidence="5" id="KW-0175">Coiled coil</keyword>
<dbReference type="GO" id="GO:0008408">
    <property type="term" value="F:3'-5' exonuclease activity"/>
    <property type="evidence" value="ECO:0007669"/>
    <property type="project" value="TreeGrafter"/>
</dbReference>
<feature type="coiled-coil region" evidence="5">
    <location>
        <begin position="96"/>
        <end position="145"/>
    </location>
</feature>
<dbReference type="Gene3D" id="3.30.450.20">
    <property type="entry name" value="PAS domain"/>
    <property type="match status" value="1"/>
</dbReference>
<dbReference type="InterPro" id="IPR036397">
    <property type="entry name" value="RNaseH_sf"/>
</dbReference>
<dbReference type="PANTHER" id="PTHR30231:SF41">
    <property type="entry name" value="DNA POLYMERASE III SUBUNIT EPSILON"/>
    <property type="match status" value="1"/>
</dbReference>
<dbReference type="SUPFAM" id="SSF53098">
    <property type="entry name" value="Ribonuclease H-like"/>
    <property type="match status" value="1"/>
</dbReference>
<evidence type="ECO:0000259" key="7">
    <source>
        <dbReference type="SMART" id="SM00479"/>
    </source>
</evidence>
<dbReference type="NCBIfam" id="TIGR00573">
    <property type="entry name" value="dnaq"/>
    <property type="match status" value="1"/>
</dbReference>
<dbReference type="GO" id="GO:0045004">
    <property type="term" value="P:DNA replication proofreading"/>
    <property type="evidence" value="ECO:0007669"/>
    <property type="project" value="TreeGrafter"/>
</dbReference>
<protein>
    <recommendedName>
        <fullName evidence="1">DNA-directed DNA polymerase</fullName>
        <ecNumber evidence="1">2.7.7.7</ecNumber>
    </recommendedName>
</protein>
<dbReference type="SUPFAM" id="SSF55785">
    <property type="entry name" value="PYP-like sensor domain (PAS domain)"/>
    <property type="match status" value="1"/>
</dbReference>
<evidence type="ECO:0000256" key="3">
    <source>
        <dbReference type="ARBA" id="ARBA00026073"/>
    </source>
</evidence>
<dbReference type="FunFam" id="3.30.420.10:FF:000045">
    <property type="entry name" value="3'-5' exonuclease DinG"/>
    <property type="match status" value="1"/>
</dbReference>
<comment type="catalytic activity">
    <reaction evidence="4">
        <text>DNA(n) + a 2'-deoxyribonucleoside 5'-triphosphate = DNA(n+1) + diphosphate</text>
        <dbReference type="Rhea" id="RHEA:22508"/>
        <dbReference type="Rhea" id="RHEA-COMP:17339"/>
        <dbReference type="Rhea" id="RHEA-COMP:17340"/>
        <dbReference type="ChEBI" id="CHEBI:33019"/>
        <dbReference type="ChEBI" id="CHEBI:61560"/>
        <dbReference type="ChEBI" id="CHEBI:173112"/>
        <dbReference type="EC" id="2.7.7.7"/>
    </reaction>
</comment>
<evidence type="ECO:0000256" key="1">
    <source>
        <dbReference type="ARBA" id="ARBA00012417"/>
    </source>
</evidence>
<evidence type="ECO:0000256" key="6">
    <source>
        <dbReference type="SAM" id="Phobius"/>
    </source>
</evidence>
<reference evidence="8" key="1">
    <citation type="submission" date="2021-03" db="EMBL/GenBank/DDBJ databases">
        <title>Comamonas denitrificans.</title>
        <authorList>
            <person name="Finster K."/>
        </authorList>
    </citation>
    <scope>NUCLEOTIDE SEQUENCE</scope>
    <source>
        <strain evidence="8">MM2021_4</strain>
    </source>
</reference>
<comment type="function">
    <text evidence="2">DNA polymerase III is a complex, multichain enzyme responsible for most of the replicative synthesis in bacteria. The epsilon subunit contain the editing function and is a proofreading 3'-5' exonuclease.</text>
</comment>
<dbReference type="InterPro" id="IPR035965">
    <property type="entry name" value="PAS-like_dom_sf"/>
</dbReference>
<comment type="subunit">
    <text evidence="3">DNA polymerase III contains a core (composed of alpha, epsilon and theta chains) that associates with a tau subunit. This core dimerizes to form the POLIII' complex. PolIII' associates with the gamma complex (composed of gamma, delta, delta', psi and chi chains) and with the beta chain to form the complete DNA polymerase III complex.</text>
</comment>
<evidence type="ECO:0000313" key="8">
    <source>
        <dbReference type="EMBL" id="MBO1248548.1"/>
    </source>
</evidence>
<gene>
    <name evidence="8" type="ORF">J1777_01665</name>
</gene>
<dbReference type="RefSeq" id="WP_207574094.1">
    <property type="nucleotide sequence ID" value="NZ_JAFNME010000002.1"/>
</dbReference>
<dbReference type="InterPro" id="IPR006054">
    <property type="entry name" value="DnaQ"/>
</dbReference>
<evidence type="ECO:0000313" key="9">
    <source>
        <dbReference type="Proteomes" id="UP000664731"/>
    </source>
</evidence>
<dbReference type="GO" id="GO:0005829">
    <property type="term" value="C:cytosol"/>
    <property type="evidence" value="ECO:0007669"/>
    <property type="project" value="TreeGrafter"/>
</dbReference>
<feature type="domain" description="Exonuclease" evidence="7">
    <location>
        <begin position="516"/>
        <end position="684"/>
    </location>
</feature>
<dbReference type="AlphaFoldDB" id="A0A939GXE6"/>
<dbReference type="EC" id="2.7.7.7" evidence="1"/>
<evidence type="ECO:0000256" key="5">
    <source>
        <dbReference type="SAM" id="Coils"/>
    </source>
</evidence>
<dbReference type="InterPro" id="IPR012337">
    <property type="entry name" value="RNaseH-like_sf"/>
</dbReference>
<dbReference type="GO" id="GO:0003677">
    <property type="term" value="F:DNA binding"/>
    <property type="evidence" value="ECO:0007669"/>
    <property type="project" value="InterPro"/>
</dbReference>